<organism evidence="5 6">
    <name type="scientific">Mycena sanguinolenta</name>
    <dbReference type="NCBI Taxonomy" id="230812"/>
    <lineage>
        <taxon>Eukaryota</taxon>
        <taxon>Fungi</taxon>
        <taxon>Dikarya</taxon>
        <taxon>Basidiomycota</taxon>
        <taxon>Agaricomycotina</taxon>
        <taxon>Agaricomycetes</taxon>
        <taxon>Agaricomycetidae</taxon>
        <taxon>Agaricales</taxon>
        <taxon>Marasmiineae</taxon>
        <taxon>Mycenaceae</taxon>
        <taxon>Mycena</taxon>
    </lineage>
</organism>
<keyword evidence="6" id="KW-1185">Reference proteome</keyword>
<keyword evidence="3" id="KW-0560">Oxidoreductase</keyword>
<dbReference type="SUPFAM" id="SSF51735">
    <property type="entry name" value="NAD(P)-binding Rossmann-fold domains"/>
    <property type="match status" value="1"/>
</dbReference>
<dbReference type="Proteomes" id="UP000623467">
    <property type="component" value="Unassembled WGS sequence"/>
</dbReference>
<dbReference type="EMBL" id="JACAZH010000003">
    <property type="protein sequence ID" value="KAF7373239.1"/>
    <property type="molecule type" value="Genomic_DNA"/>
</dbReference>
<comment type="caution">
    <text evidence="5">The sequence shown here is derived from an EMBL/GenBank/DDBJ whole genome shotgun (WGS) entry which is preliminary data.</text>
</comment>
<dbReference type="CDD" id="cd05251">
    <property type="entry name" value="NmrA_like_SDR_a"/>
    <property type="match status" value="1"/>
</dbReference>
<dbReference type="Gene3D" id="3.90.25.10">
    <property type="entry name" value="UDP-galactose 4-epimerase, domain 1"/>
    <property type="match status" value="1"/>
</dbReference>
<keyword evidence="2" id="KW-0521">NADP</keyword>
<dbReference type="AlphaFoldDB" id="A0A8H7DF74"/>
<gene>
    <name evidence="5" type="ORF">MSAN_00532800</name>
</gene>
<dbReference type="InterPro" id="IPR036291">
    <property type="entry name" value="NAD(P)-bd_dom_sf"/>
</dbReference>
<dbReference type="Pfam" id="PF05368">
    <property type="entry name" value="NmrA"/>
    <property type="match status" value="1"/>
</dbReference>
<dbReference type="PANTHER" id="PTHR42748:SF30">
    <property type="entry name" value="NMRA-LIKE DOMAIN-CONTAINING PROTEIN"/>
    <property type="match status" value="1"/>
</dbReference>
<proteinExistence type="inferred from homology"/>
<dbReference type="PANTHER" id="PTHR42748">
    <property type="entry name" value="NITROGEN METABOLITE REPRESSION PROTEIN NMRA FAMILY MEMBER"/>
    <property type="match status" value="1"/>
</dbReference>
<evidence type="ECO:0000256" key="2">
    <source>
        <dbReference type="ARBA" id="ARBA00022857"/>
    </source>
</evidence>
<evidence type="ECO:0000256" key="3">
    <source>
        <dbReference type="ARBA" id="ARBA00023002"/>
    </source>
</evidence>
<feature type="domain" description="NmrA-like" evidence="4">
    <location>
        <begin position="11"/>
        <end position="319"/>
    </location>
</feature>
<evidence type="ECO:0000256" key="1">
    <source>
        <dbReference type="ARBA" id="ARBA00006328"/>
    </source>
</evidence>
<comment type="similarity">
    <text evidence="1">Belongs to the NmrA-type oxidoreductase family.</text>
</comment>
<dbReference type="GO" id="GO:0016491">
    <property type="term" value="F:oxidoreductase activity"/>
    <property type="evidence" value="ECO:0007669"/>
    <property type="project" value="UniProtKB-KW"/>
</dbReference>
<evidence type="ECO:0000313" key="5">
    <source>
        <dbReference type="EMBL" id="KAF7373239.1"/>
    </source>
</evidence>
<accession>A0A8H7DF74</accession>
<dbReference type="OrthoDB" id="300709at2759"/>
<dbReference type="InterPro" id="IPR051164">
    <property type="entry name" value="NmrA-like_oxidored"/>
</dbReference>
<protein>
    <submittedName>
        <fullName evidence="5">NmrA domain-containing protein</fullName>
    </submittedName>
</protein>
<dbReference type="InterPro" id="IPR008030">
    <property type="entry name" value="NmrA-like"/>
</dbReference>
<evidence type="ECO:0000313" key="6">
    <source>
        <dbReference type="Proteomes" id="UP000623467"/>
    </source>
</evidence>
<sequence length="348" mass="37798">MTITQSESAPLVAVVGSTGIQGGSVIKALSESDKPYRIRGFTRDPTKATAEKLRKSGVEMVAIDLVLENKEDVSKAFAGADYVFLVTNFWEHMDWERELSEGKMLVDAAKAASVKGIIWSGLAHAKKISGGKYSLVGHFDSKAQVTEYGRASGVPFVDVQAGFYASNFLGNFPLIVKEPDGTYCSISFNSDFDPSARARLSSASSAKTKIAPYVLPWPVRPTTVVPLIDMDNDYGLYVRRVLELPVFPDGSVVCTTSEDIAVGEITHQLSQVSGKKIVFKQITAEDATKNFIASGIPPAITADLVEGMQFHDEFGYYGGRATTREGLAQPTRTFTEFAKGVDWNKILV</sequence>
<dbReference type="GO" id="GO:0005634">
    <property type="term" value="C:nucleus"/>
    <property type="evidence" value="ECO:0007669"/>
    <property type="project" value="TreeGrafter"/>
</dbReference>
<evidence type="ECO:0000259" key="4">
    <source>
        <dbReference type="Pfam" id="PF05368"/>
    </source>
</evidence>
<dbReference type="Gene3D" id="3.40.50.720">
    <property type="entry name" value="NAD(P)-binding Rossmann-like Domain"/>
    <property type="match status" value="1"/>
</dbReference>
<name>A0A8H7DF74_9AGAR</name>
<reference evidence="5" key="1">
    <citation type="submission" date="2020-05" db="EMBL/GenBank/DDBJ databases">
        <title>Mycena genomes resolve the evolution of fungal bioluminescence.</title>
        <authorList>
            <person name="Tsai I.J."/>
        </authorList>
    </citation>
    <scope>NUCLEOTIDE SEQUENCE</scope>
    <source>
        <strain evidence="5">160909Yilan</strain>
    </source>
</reference>